<protein>
    <recommendedName>
        <fullName evidence="4">O-antigen ligase domain-containing protein</fullName>
    </recommendedName>
</protein>
<evidence type="ECO:0000313" key="3">
    <source>
        <dbReference type="Proteomes" id="UP000432727"/>
    </source>
</evidence>
<keyword evidence="1" id="KW-0812">Transmembrane</keyword>
<feature type="transmembrane region" description="Helical" evidence="1">
    <location>
        <begin position="360"/>
        <end position="389"/>
    </location>
</feature>
<dbReference type="OrthoDB" id="5596698at2"/>
<dbReference type="EMBL" id="WTYI01000001">
    <property type="protein sequence ID" value="MXO95860.1"/>
    <property type="molecule type" value="Genomic_DNA"/>
</dbReference>
<name>A0A6I4TKZ1_9SPHN</name>
<feature type="transmembrane region" description="Helical" evidence="1">
    <location>
        <begin position="35"/>
        <end position="51"/>
    </location>
</feature>
<keyword evidence="3" id="KW-1185">Reference proteome</keyword>
<accession>A0A6I4TKZ1</accession>
<feature type="transmembrane region" description="Helical" evidence="1">
    <location>
        <begin position="63"/>
        <end position="80"/>
    </location>
</feature>
<gene>
    <name evidence="2" type="ORF">GRI34_05420</name>
</gene>
<evidence type="ECO:0008006" key="4">
    <source>
        <dbReference type="Google" id="ProtNLM"/>
    </source>
</evidence>
<keyword evidence="1" id="KW-0472">Membrane</keyword>
<dbReference type="Proteomes" id="UP000432727">
    <property type="component" value="Unassembled WGS sequence"/>
</dbReference>
<dbReference type="AlphaFoldDB" id="A0A6I4TKZ1"/>
<sequence>MNLTNKKRAKIQTQFLILFLIILVSGNPAFSSSDVTPWILLPLTTYVVFIDRKIYDINFLKKIFLFELAFLFIFLAHAIQFGSYPIATWLFFLFKILAGGFALQRIGPRFPERLFSVVFFISFVSLLCYLALLILGPEKMLGMESPELFGENVKTMLIFTTLMTDQWWRNSAMFWEPGAFQAIINLSLSLLPLSSWLEPSRRFRMICVLLALITTFSTTGYLLFFIILTVKITQIRQSWVLRVPLISFAIALSVFATFQLDFIGAKILGQIERSLYSASFSPDRFGSLFFDIHYIEKNPVFGNGLIQETRLADHPELHNRNLGHSNGLSNFIATFGFFGALLYFLSLLSGRTGVRKGDRIILTVVVIVIAFSEQFLTYALFLGLPFLYLTHTKATVTSRTSAASAYRRHDQFKPLPACNISMSSKV</sequence>
<feature type="transmembrane region" description="Helical" evidence="1">
    <location>
        <begin position="12"/>
        <end position="29"/>
    </location>
</feature>
<feature type="transmembrane region" description="Helical" evidence="1">
    <location>
        <begin position="239"/>
        <end position="258"/>
    </location>
</feature>
<organism evidence="2 3">
    <name type="scientific">Qipengyuania aquimaris</name>
    <dbReference type="NCBI Taxonomy" id="255984"/>
    <lineage>
        <taxon>Bacteria</taxon>
        <taxon>Pseudomonadati</taxon>
        <taxon>Pseudomonadota</taxon>
        <taxon>Alphaproteobacteria</taxon>
        <taxon>Sphingomonadales</taxon>
        <taxon>Erythrobacteraceae</taxon>
        <taxon>Qipengyuania</taxon>
    </lineage>
</organism>
<feature type="transmembrane region" description="Helical" evidence="1">
    <location>
        <begin position="115"/>
        <end position="135"/>
    </location>
</feature>
<evidence type="ECO:0000256" key="1">
    <source>
        <dbReference type="SAM" id="Phobius"/>
    </source>
</evidence>
<comment type="caution">
    <text evidence="2">The sequence shown here is derived from an EMBL/GenBank/DDBJ whole genome shotgun (WGS) entry which is preliminary data.</text>
</comment>
<keyword evidence="1" id="KW-1133">Transmembrane helix</keyword>
<feature type="transmembrane region" description="Helical" evidence="1">
    <location>
        <begin position="86"/>
        <end position="103"/>
    </location>
</feature>
<evidence type="ECO:0000313" key="2">
    <source>
        <dbReference type="EMBL" id="MXO95860.1"/>
    </source>
</evidence>
<dbReference type="RefSeq" id="WP_160595078.1">
    <property type="nucleotide sequence ID" value="NZ_WTYI01000001.1"/>
</dbReference>
<feature type="transmembrane region" description="Helical" evidence="1">
    <location>
        <begin position="328"/>
        <end position="348"/>
    </location>
</feature>
<proteinExistence type="predicted"/>
<feature type="transmembrane region" description="Helical" evidence="1">
    <location>
        <begin position="205"/>
        <end position="227"/>
    </location>
</feature>
<reference evidence="2 3" key="1">
    <citation type="submission" date="2019-12" db="EMBL/GenBank/DDBJ databases">
        <title>Genomic-based taxomic classification of the family Erythrobacteraceae.</title>
        <authorList>
            <person name="Xu L."/>
        </authorList>
    </citation>
    <scope>NUCLEOTIDE SEQUENCE [LARGE SCALE GENOMIC DNA]</scope>
    <source>
        <strain evidence="2 3">JCM 12189</strain>
    </source>
</reference>